<evidence type="ECO:0000256" key="1">
    <source>
        <dbReference type="SAM" id="Phobius"/>
    </source>
</evidence>
<keyword evidence="1" id="KW-1133">Transmembrane helix</keyword>
<gene>
    <name evidence="2" type="ORF">E4T82_05440</name>
</gene>
<feature type="transmembrane region" description="Helical" evidence="1">
    <location>
        <begin position="118"/>
        <end position="141"/>
    </location>
</feature>
<feature type="transmembrane region" description="Helical" evidence="1">
    <location>
        <begin position="40"/>
        <end position="61"/>
    </location>
</feature>
<keyword evidence="1" id="KW-0812">Transmembrane</keyword>
<organism evidence="2 3">
    <name type="scientific">Streptococcus cuniculi</name>
    <dbReference type="NCBI Taxonomy" id="1432788"/>
    <lineage>
        <taxon>Bacteria</taxon>
        <taxon>Bacillati</taxon>
        <taxon>Bacillota</taxon>
        <taxon>Bacilli</taxon>
        <taxon>Lactobacillales</taxon>
        <taxon>Streptococcaceae</taxon>
        <taxon>Streptococcus</taxon>
    </lineage>
</organism>
<feature type="transmembrane region" description="Helical" evidence="1">
    <location>
        <begin position="82"/>
        <end position="106"/>
    </location>
</feature>
<name>A0A4Y9JD79_9STRE</name>
<proteinExistence type="predicted"/>
<sequence length="154" mass="17283">MKKGRLKRNILVIFWGIATFLVSLYFKISPKNLNNFTEIMSASLSFSAIVTAIFFASFSLIPSSGSNKLVSMMEDLGTDIKIMDRLLIATVLSFVSSLLSFIALFFDKEDTSSISIYLISGWLATTVMMFVSSFLVLRVLIKLVETYNNFKNIT</sequence>
<dbReference type="RefSeq" id="WP_135181856.1">
    <property type="nucleotide sequence ID" value="NZ_JADGKZ010000006.1"/>
</dbReference>
<dbReference type="Proteomes" id="UP000297253">
    <property type="component" value="Unassembled WGS sequence"/>
</dbReference>
<protein>
    <submittedName>
        <fullName evidence="2">Uncharacterized protein</fullName>
    </submittedName>
</protein>
<evidence type="ECO:0000313" key="2">
    <source>
        <dbReference type="EMBL" id="TFU97909.1"/>
    </source>
</evidence>
<comment type="caution">
    <text evidence="2">The sequence shown here is derived from an EMBL/GenBank/DDBJ whole genome shotgun (WGS) entry which is preliminary data.</text>
</comment>
<accession>A0A4Y9JD79</accession>
<reference evidence="2 3" key="1">
    <citation type="submission" date="2019-03" db="EMBL/GenBank/DDBJ databases">
        <title>Diversity of the mouse oral microbiome.</title>
        <authorList>
            <person name="Joseph S."/>
            <person name="Aduse-Opoku J."/>
            <person name="Curtis M."/>
            <person name="Wade W."/>
            <person name="Hashim A."/>
        </authorList>
    </citation>
    <scope>NUCLEOTIDE SEQUENCE [LARGE SCALE GENOMIC DNA]</scope>
    <source>
        <strain evidence="2 3">WM131</strain>
    </source>
</reference>
<dbReference type="OrthoDB" id="10011773at2"/>
<feature type="transmembrane region" description="Helical" evidence="1">
    <location>
        <begin position="9"/>
        <end position="28"/>
    </location>
</feature>
<dbReference type="EMBL" id="SPPD01000006">
    <property type="protein sequence ID" value="TFU97909.1"/>
    <property type="molecule type" value="Genomic_DNA"/>
</dbReference>
<dbReference type="AlphaFoldDB" id="A0A4Y9JD79"/>
<evidence type="ECO:0000313" key="3">
    <source>
        <dbReference type="Proteomes" id="UP000297253"/>
    </source>
</evidence>
<keyword evidence="1" id="KW-0472">Membrane</keyword>